<proteinExistence type="predicted"/>
<evidence type="ECO:0000256" key="4">
    <source>
        <dbReference type="ARBA" id="ARBA00022989"/>
    </source>
</evidence>
<evidence type="ECO:0000313" key="8">
    <source>
        <dbReference type="EMBL" id="OIR11611.1"/>
    </source>
</evidence>
<evidence type="ECO:0000256" key="1">
    <source>
        <dbReference type="ARBA" id="ARBA00004651"/>
    </source>
</evidence>
<feature type="transmembrane region" description="Helical" evidence="6">
    <location>
        <begin position="207"/>
        <end position="226"/>
    </location>
</feature>
<dbReference type="AlphaFoldDB" id="A0A1J5SUF9"/>
<evidence type="ECO:0000313" key="9">
    <source>
        <dbReference type="EMBL" id="OIR11939.1"/>
    </source>
</evidence>
<evidence type="ECO:0000313" key="7">
    <source>
        <dbReference type="EMBL" id="OIR10889.1"/>
    </source>
</evidence>
<feature type="transmembrane region" description="Helical" evidence="6">
    <location>
        <begin position="361"/>
        <end position="377"/>
    </location>
</feature>
<dbReference type="EMBL" id="MIYT01000008">
    <property type="protein sequence ID" value="OIR11939.1"/>
    <property type="molecule type" value="Genomic_DNA"/>
</dbReference>
<dbReference type="PANTHER" id="PTHR30250">
    <property type="entry name" value="PST FAMILY PREDICTED COLANIC ACID TRANSPORTER"/>
    <property type="match status" value="1"/>
</dbReference>
<feature type="transmembrane region" description="Helical" evidence="6">
    <location>
        <begin position="40"/>
        <end position="58"/>
    </location>
</feature>
<evidence type="ECO:0000256" key="2">
    <source>
        <dbReference type="ARBA" id="ARBA00022475"/>
    </source>
</evidence>
<evidence type="ECO:0008006" key="11">
    <source>
        <dbReference type="Google" id="ProtNLM"/>
    </source>
</evidence>
<feature type="transmembrane region" description="Helical" evidence="6">
    <location>
        <begin position="7"/>
        <end position="28"/>
    </location>
</feature>
<feature type="transmembrane region" description="Helical" evidence="6">
    <location>
        <begin position="428"/>
        <end position="445"/>
    </location>
</feature>
<reference evidence="8 10" key="1">
    <citation type="submission" date="2016-08" db="EMBL/GenBank/DDBJ databases">
        <title>New Insights into Marine Group III Euryarchaeota, from dark to light.</title>
        <authorList>
            <person name="Haro-Moreno J.M."/>
            <person name="Rodriguez-Valera F."/>
            <person name="Lopez-Garcia P."/>
            <person name="Moreira D."/>
            <person name="Martin-Cuadrado A.B."/>
        </authorList>
    </citation>
    <scope>NUCLEOTIDE SEQUENCE [LARGE SCALE GENOMIC DNA]</scope>
    <source>
        <strain evidence="8">CG-Bathy2</strain>
    </source>
</reference>
<keyword evidence="5 6" id="KW-0472">Membrane</keyword>
<feature type="transmembrane region" description="Helical" evidence="6">
    <location>
        <begin position="79"/>
        <end position="101"/>
    </location>
</feature>
<feature type="transmembrane region" description="Helical" evidence="6">
    <location>
        <begin position="152"/>
        <end position="173"/>
    </location>
</feature>
<keyword evidence="4 6" id="KW-1133">Transmembrane helix</keyword>
<feature type="transmembrane region" description="Helical" evidence="6">
    <location>
        <begin position="121"/>
        <end position="140"/>
    </location>
</feature>
<dbReference type="InterPro" id="IPR050833">
    <property type="entry name" value="Poly_Biosynth_Transport"/>
</dbReference>
<comment type="subcellular location">
    <subcellularLocation>
        <location evidence="1">Cell membrane</location>
        <topology evidence="1">Multi-pass membrane protein</topology>
    </subcellularLocation>
</comment>
<dbReference type="GO" id="GO:0005886">
    <property type="term" value="C:plasma membrane"/>
    <property type="evidence" value="ECO:0007669"/>
    <property type="project" value="UniProtKB-SubCell"/>
</dbReference>
<feature type="transmembrane region" description="Helical" evidence="6">
    <location>
        <begin position="397"/>
        <end position="416"/>
    </location>
</feature>
<keyword evidence="2" id="KW-1003">Cell membrane</keyword>
<name>A0A1J5SUF9_9ARCH</name>
<evidence type="ECO:0000256" key="3">
    <source>
        <dbReference type="ARBA" id="ARBA00022692"/>
    </source>
</evidence>
<dbReference type="Proteomes" id="UP000182853">
    <property type="component" value="Unassembled WGS sequence"/>
</dbReference>
<feature type="transmembrane region" description="Helical" evidence="6">
    <location>
        <begin position="322"/>
        <end position="341"/>
    </location>
</feature>
<dbReference type="Pfam" id="PF13440">
    <property type="entry name" value="Polysacc_synt_3"/>
    <property type="match status" value="1"/>
</dbReference>
<dbReference type="PANTHER" id="PTHR30250:SF26">
    <property type="entry name" value="PSMA PROTEIN"/>
    <property type="match status" value="1"/>
</dbReference>
<dbReference type="EMBL" id="MIYT01000012">
    <property type="protein sequence ID" value="OIR10889.1"/>
    <property type="molecule type" value="Genomic_DNA"/>
</dbReference>
<feature type="transmembrane region" description="Helical" evidence="6">
    <location>
        <begin position="457"/>
        <end position="478"/>
    </location>
</feature>
<gene>
    <name evidence="7" type="ORF">BEU05_01130</name>
    <name evidence="9" type="ORF">BEU05_03455</name>
    <name evidence="8" type="ORF">BEU05_03515</name>
</gene>
<evidence type="ECO:0000256" key="6">
    <source>
        <dbReference type="SAM" id="Phobius"/>
    </source>
</evidence>
<feature type="transmembrane region" description="Helical" evidence="6">
    <location>
        <begin position="246"/>
        <end position="270"/>
    </location>
</feature>
<sequence length="505" mass="55249">MATSRKVMLLFTVENLNAILGWVAIMLVARRMGAGTLGELGYALSLVGGFTFIAFMGFRMAHVKRVSEGMDLGKCTGTFLAVRVGLLALMLAVFGLAYWVWTGLLGKQLYDIRTEGMLPTILAYYVVFLLTGVMVATFTGRQEGARVAVPNLLGTSLRSLLMIFAALSGLGVIWLARSYLLGALVIALVSLWYFRDYPVSRPDRETFRSYSTYALPVAITSIFAVLRTHLDKLLIGIFWAAEDVGLYFGVQRIALFIGALALSLEGMLLPSVSQFHARGGTQAAASSIIRAERYTALVAIPVVLLTAIWAEEVILVFISREFLPAARVLQLLALVALVRILNRPWSIALRGADMPALTTRVNLGTGTLSVLLMLALVPRSIPQLGLDDLPGMGGEGAALALLGPELLAGVWLRWYCYRELALPPSRQVLRQLVAALLVAALFWQLDPLLAVERWFELFGLAALGGLLYYSLLAVIGGLKWADIHFAWDVLNPGAMGRYLRDELRR</sequence>
<keyword evidence="3 6" id="KW-0812">Transmembrane</keyword>
<accession>A0A1J5SUF9</accession>
<organism evidence="8 10">
    <name type="scientific">Marine Group III euryarchaeote CG-Bathy2</name>
    <dbReference type="NCBI Taxonomy" id="1889002"/>
    <lineage>
        <taxon>Archaea</taxon>
        <taxon>Methanobacteriati</taxon>
        <taxon>Thermoplasmatota</taxon>
        <taxon>Thermoplasmata</taxon>
        <taxon>Candidatus Thermoprofundales</taxon>
    </lineage>
</organism>
<feature type="transmembrane region" description="Helical" evidence="6">
    <location>
        <begin position="291"/>
        <end position="310"/>
    </location>
</feature>
<feature type="transmembrane region" description="Helical" evidence="6">
    <location>
        <begin position="179"/>
        <end position="195"/>
    </location>
</feature>
<comment type="caution">
    <text evidence="8">The sequence shown here is derived from an EMBL/GenBank/DDBJ whole genome shotgun (WGS) entry which is preliminary data.</text>
</comment>
<evidence type="ECO:0000313" key="10">
    <source>
        <dbReference type="Proteomes" id="UP000182853"/>
    </source>
</evidence>
<evidence type="ECO:0000256" key="5">
    <source>
        <dbReference type="ARBA" id="ARBA00023136"/>
    </source>
</evidence>
<protein>
    <recommendedName>
        <fullName evidence="11">Polysaccharide biosynthesis protein C-terminal domain-containing protein</fullName>
    </recommendedName>
</protein>
<dbReference type="EMBL" id="MIYT01000009">
    <property type="protein sequence ID" value="OIR11611.1"/>
    <property type="molecule type" value="Genomic_DNA"/>
</dbReference>